<accession>A0A139H6J1</accession>
<evidence type="ECO:0000313" key="2">
    <source>
        <dbReference type="Proteomes" id="UP000070133"/>
    </source>
</evidence>
<evidence type="ECO:0000313" key="1">
    <source>
        <dbReference type="EMBL" id="KXS98054.1"/>
    </source>
</evidence>
<protein>
    <submittedName>
        <fullName evidence="1">Uncharacterized protein</fullName>
    </submittedName>
</protein>
<reference evidence="1 2" key="1">
    <citation type="submission" date="2015-07" db="EMBL/GenBank/DDBJ databases">
        <title>Comparative genomics of the Sigatoka disease complex on banana suggests a link between parallel evolutionary changes in Pseudocercospora fijiensis and Pseudocercospora eumusae and increased virulence on the banana host.</title>
        <authorList>
            <person name="Chang T.-C."/>
            <person name="Salvucci A."/>
            <person name="Crous P.W."/>
            <person name="Stergiopoulos I."/>
        </authorList>
    </citation>
    <scope>NUCLEOTIDE SEQUENCE [LARGE SCALE GENOMIC DNA]</scope>
    <source>
        <strain evidence="1 2">CBS 114824</strain>
    </source>
</reference>
<comment type="caution">
    <text evidence="1">The sequence shown here is derived from an EMBL/GenBank/DDBJ whole genome shotgun (WGS) entry which is preliminary data.</text>
</comment>
<keyword evidence="2" id="KW-1185">Reference proteome</keyword>
<dbReference type="Proteomes" id="UP000070133">
    <property type="component" value="Unassembled WGS sequence"/>
</dbReference>
<dbReference type="AlphaFoldDB" id="A0A139H6J1"/>
<name>A0A139H6J1_9PEZI</name>
<gene>
    <name evidence="1" type="ORF">AC578_8770</name>
</gene>
<dbReference type="EMBL" id="LFZN01000124">
    <property type="protein sequence ID" value="KXS98054.1"/>
    <property type="molecule type" value="Genomic_DNA"/>
</dbReference>
<sequence>MRELLCGVCLEARGLPPACPKLHVECGKLFGKGMLLITPVWPVERGSIEQPVLEPYFQKCFTELPPELVARIVELVRPLSAAHVLAATKIRLNCLPTLEAKCASHATNNGLNYIRRLVQCQYDGQRYLLHTPGATLEHIEGPPKFAIMEYDDANCTHITFAQNIDARTDTSKGRWYRVQLTSALASKSHVIAKGDVAFFNISPLNVDAEPDCVWSIPCWQPHSWYRCPPSINIERDPLQKPPIQMRVLGNPSNARAITFASQGSHGICGVFLHGNDRNAEQEFYDGLPRDVVCEYVPLHSTDYINGLAILGAGEIEKLCSPCLALSIGGPYRRHVTSGPYIPVERRESFRFVPITQSGRQITSIAVNESLLEGPSLNLRLAIWYADTAPECSGSTAGFEGSFQWPAFMPSEKLRVPFDSGSSTWSKVDIDGLDTFQCCTQDFGGVTVCIGLLITKDGRKEVLGQWRCPYKDPDEHLSCTGHGLRRISIGDVPQVQLVVPGVKQADDVVPLIGSLEWLTDGRGNDVVSRATVA</sequence>
<organism evidence="1 2">
    <name type="scientific">Pseudocercospora eumusae</name>
    <dbReference type="NCBI Taxonomy" id="321146"/>
    <lineage>
        <taxon>Eukaryota</taxon>
        <taxon>Fungi</taxon>
        <taxon>Dikarya</taxon>
        <taxon>Ascomycota</taxon>
        <taxon>Pezizomycotina</taxon>
        <taxon>Dothideomycetes</taxon>
        <taxon>Dothideomycetidae</taxon>
        <taxon>Mycosphaerellales</taxon>
        <taxon>Mycosphaerellaceae</taxon>
        <taxon>Pseudocercospora</taxon>
    </lineage>
</organism>
<proteinExistence type="predicted"/>